<dbReference type="PANTHER" id="PTHR39441:SF1">
    <property type="entry name" value="DUF2252 DOMAIN-CONTAINING PROTEIN"/>
    <property type="match status" value="1"/>
</dbReference>
<dbReference type="AlphaFoldDB" id="A0AAC8Q2M8"/>
<accession>A0AAC8Q2M8</accession>
<keyword evidence="5" id="KW-1185">Reference proteome</keyword>
<dbReference type="EMBL" id="CP011509">
    <property type="protein sequence ID" value="AKI99721.1"/>
    <property type="molecule type" value="Genomic_DNA"/>
</dbReference>
<reference evidence="2 4" key="1">
    <citation type="submission" date="2015-05" db="EMBL/GenBank/DDBJ databases">
        <title>Genome assembly of Archangium gephyra DSM 2261.</title>
        <authorList>
            <person name="Sharma G."/>
            <person name="Subramanian S."/>
        </authorList>
    </citation>
    <scope>NUCLEOTIDE SEQUENCE [LARGE SCALE GENOMIC DNA]</scope>
    <source>
        <strain evidence="2 4">DSM 2261</strain>
    </source>
</reference>
<evidence type="ECO:0000313" key="3">
    <source>
        <dbReference type="EMBL" id="REG27747.1"/>
    </source>
</evidence>
<evidence type="ECO:0000313" key="4">
    <source>
        <dbReference type="Proteomes" id="UP000035579"/>
    </source>
</evidence>
<reference evidence="3 5" key="2">
    <citation type="submission" date="2018-08" db="EMBL/GenBank/DDBJ databases">
        <title>Genomic Encyclopedia of Archaeal and Bacterial Type Strains, Phase II (KMG-II): from individual species to whole genera.</title>
        <authorList>
            <person name="Goeker M."/>
        </authorList>
    </citation>
    <scope>NUCLEOTIDE SEQUENCE [LARGE SCALE GENOMIC DNA]</scope>
    <source>
        <strain evidence="3 5">DSM 2261</strain>
    </source>
</reference>
<evidence type="ECO:0000256" key="1">
    <source>
        <dbReference type="SAM" id="MobiDB-lite"/>
    </source>
</evidence>
<dbReference type="Pfam" id="PF10009">
    <property type="entry name" value="DUF2252"/>
    <property type="match status" value="1"/>
</dbReference>
<dbReference type="InterPro" id="IPR018721">
    <property type="entry name" value="DUF2252"/>
</dbReference>
<dbReference type="Proteomes" id="UP000256345">
    <property type="component" value="Unassembled WGS sequence"/>
</dbReference>
<proteinExistence type="predicted"/>
<protein>
    <submittedName>
        <fullName evidence="3">Uncharacterized protein (DUF2252 family)</fullName>
    </submittedName>
</protein>
<dbReference type="PANTHER" id="PTHR39441">
    <property type="entry name" value="DUF2252 DOMAIN-CONTAINING PROTEIN"/>
    <property type="match status" value="1"/>
</dbReference>
<organism evidence="2 4">
    <name type="scientific">Archangium gephyra</name>
    <dbReference type="NCBI Taxonomy" id="48"/>
    <lineage>
        <taxon>Bacteria</taxon>
        <taxon>Pseudomonadati</taxon>
        <taxon>Myxococcota</taxon>
        <taxon>Myxococcia</taxon>
        <taxon>Myxococcales</taxon>
        <taxon>Cystobacterineae</taxon>
        <taxon>Archangiaceae</taxon>
        <taxon>Archangium</taxon>
    </lineage>
</organism>
<evidence type="ECO:0000313" key="2">
    <source>
        <dbReference type="EMBL" id="AKI99721.1"/>
    </source>
</evidence>
<dbReference type="EMBL" id="QUMU01000009">
    <property type="protein sequence ID" value="REG27747.1"/>
    <property type="molecule type" value="Genomic_DNA"/>
</dbReference>
<dbReference type="KEGG" id="age:AA314_01348"/>
<gene>
    <name evidence="2" type="ORF">AA314_01348</name>
    <name evidence="3" type="ORF">ATI61_10984</name>
</gene>
<feature type="region of interest" description="Disordered" evidence="1">
    <location>
        <begin position="1"/>
        <end position="48"/>
    </location>
</feature>
<evidence type="ECO:0000313" key="5">
    <source>
        <dbReference type="Proteomes" id="UP000256345"/>
    </source>
</evidence>
<dbReference type="Proteomes" id="UP000035579">
    <property type="component" value="Chromosome"/>
</dbReference>
<sequence>MEREDTALEDLGATKVPLVSAEPQQRVRRTPRTRPPSRLPRPDSRSIDERLEAGRALRKRCPRSVHARWKPFRGRDPLAQLKRSDATRLPWLVPVRHERMAESSFAFLRGTPFVMAGDLSHTPVSGLRCQLSGDAHLGNFGLFATPERHLIFDLNDFDETLPGPFEWDVKRLAASCVVAARCNGFGPGCARKAARRAVKAYRRMMRRLAGAGLLEVWSLRVEAAELAHASRRTAPVAAEAAEKARRHTSAHAVEKLTEEHDGRRHLAYQPPLLFPLSAVKLGISRGELHRRMKRLTAGYLASLDGAVRDLCLRYKRLEWGFKVVGVGSVGMQAYVVLCQGNGARDPLVLQVKEAQASVLEPYLGPSSTRSAGERVVVGQRRMQAFSDLFLGWTEVEGMGAFYVRQLRDMKGSLDVEKMTAGAFLDYADACGATLARAHARTGDAATIAGYLGGSDCFDEAVAEFAVRYADQMDEDSTRFLEAHAREAERGPVH</sequence>
<name>A0AAC8Q2M8_9BACT</name>